<evidence type="ECO:0000256" key="9">
    <source>
        <dbReference type="HAMAP-Rule" id="MF_00417"/>
    </source>
</evidence>
<dbReference type="Pfam" id="PF01470">
    <property type="entry name" value="Peptidase_C15"/>
    <property type="match status" value="1"/>
</dbReference>
<evidence type="ECO:0000313" key="17">
    <source>
        <dbReference type="EMBL" id="AZF74219.1"/>
    </source>
</evidence>
<comment type="catalytic activity">
    <reaction evidence="1 9 10">
        <text>Release of an N-terminal pyroglutamyl group from a polypeptide, the second amino acid generally not being Pro.</text>
        <dbReference type="EC" id="3.4.19.3"/>
    </reaction>
</comment>
<evidence type="ECO:0000313" key="31">
    <source>
        <dbReference type="Proteomes" id="UP000273443"/>
    </source>
</evidence>
<dbReference type="PANTHER" id="PTHR23402:SF1">
    <property type="entry name" value="PYROGLUTAMYL-PEPTIDASE I"/>
    <property type="match status" value="1"/>
</dbReference>
<evidence type="ECO:0000313" key="29">
    <source>
        <dbReference type="Proteomes" id="UP000269431"/>
    </source>
</evidence>
<dbReference type="Proteomes" id="UP000267993">
    <property type="component" value="Chromosome"/>
</dbReference>
<dbReference type="KEGG" id="ssof:SULC_2335"/>
<evidence type="ECO:0000256" key="8">
    <source>
        <dbReference type="ARBA" id="ARBA00022807"/>
    </source>
</evidence>
<evidence type="ECO:0000313" key="18">
    <source>
        <dbReference type="EMBL" id="AZF76842.1"/>
    </source>
</evidence>
<comment type="similarity">
    <text evidence="4 9">Belongs to the peptidase C15 family.</text>
</comment>
<evidence type="ECO:0000256" key="4">
    <source>
        <dbReference type="ARBA" id="ARBA00006641"/>
    </source>
</evidence>
<evidence type="ECO:0000313" key="15">
    <source>
        <dbReference type="EMBL" id="AZF68979.1"/>
    </source>
</evidence>
<dbReference type="PANTHER" id="PTHR23402">
    <property type="entry name" value="PROTEASE FAMILY C15 PYROGLUTAMYL-PEPTIDASE I-RELATED"/>
    <property type="match status" value="1"/>
</dbReference>
<dbReference type="Gene3D" id="3.40.630.20">
    <property type="entry name" value="Peptidase C15, pyroglutamyl peptidase I-like"/>
    <property type="match status" value="1"/>
</dbReference>
<evidence type="ECO:0000313" key="16">
    <source>
        <dbReference type="EMBL" id="AZF71599.1"/>
    </source>
</evidence>
<evidence type="ECO:0000256" key="5">
    <source>
        <dbReference type="ARBA" id="ARBA00022490"/>
    </source>
</evidence>
<evidence type="ECO:0000256" key="11">
    <source>
        <dbReference type="PROSITE-ProRule" id="PRU10077"/>
    </source>
</evidence>
<dbReference type="EMBL" id="CP033241">
    <property type="protein sequence ID" value="AZF84637.1"/>
    <property type="molecule type" value="Genomic_DNA"/>
</dbReference>
<dbReference type="InterPro" id="IPR033694">
    <property type="entry name" value="PGPEP1_Cys_AS"/>
</dbReference>
<accession>A0A0E3K8X2</accession>
<dbReference type="PIRSF" id="PIRSF015592">
    <property type="entry name" value="Prld-crbxl_pptds"/>
    <property type="match status" value="1"/>
</dbReference>
<keyword evidence="7 9" id="KW-0378">Hydrolase</keyword>
<protein>
    <recommendedName>
        <fullName evidence="9">Pyrrolidone-carboxylate peptidase</fullName>
        <ecNumber evidence="9">3.4.19.3</ecNumber>
    </recommendedName>
    <alternativeName>
        <fullName evidence="9">5-oxoprolyl-peptidase</fullName>
    </alternativeName>
    <alternativeName>
        <fullName evidence="9">Pyroglutamyl-peptidase I</fullName>
        <shortName evidence="9">PGP-I</shortName>
        <shortName evidence="9">Pyrase</shortName>
    </alternativeName>
</protein>
<dbReference type="InterPro" id="IPR000816">
    <property type="entry name" value="Peptidase_C15"/>
</dbReference>
<feature type="active site" evidence="9 11">
    <location>
        <position position="142"/>
    </location>
</feature>
<dbReference type="AlphaFoldDB" id="A0A0E3K8X2"/>
<evidence type="ECO:0000256" key="6">
    <source>
        <dbReference type="ARBA" id="ARBA00022670"/>
    </source>
</evidence>
<keyword evidence="5 9" id="KW-0963">Cytoplasm</keyword>
<dbReference type="Proteomes" id="UP000033085">
    <property type="component" value="Chromosome"/>
</dbReference>
<evidence type="ECO:0000313" key="33">
    <source>
        <dbReference type="Proteomes" id="UP000278715"/>
    </source>
</evidence>
<dbReference type="InterPro" id="IPR033693">
    <property type="entry name" value="PGPEP1_Glu_AS"/>
</dbReference>
<dbReference type="NCBIfam" id="NF009672">
    <property type="entry name" value="PRK13193.1"/>
    <property type="match status" value="1"/>
</dbReference>
<dbReference type="Proteomes" id="UP000273194">
    <property type="component" value="Chromosome"/>
</dbReference>
<dbReference type="EMBL" id="CP050869">
    <property type="protein sequence ID" value="QPG48884.1"/>
    <property type="molecule type" value="Genomic_DNA"/>
</dbReference>
<dbReference type="PROSITE" id="PS01333">
    <property type="entry name" value="PYRASE_GLU"/>
    <property type="match status" value="1"/>
</dbReference>
<reference evidence="12" key="5">
    <citation type="submission" date="2018-10" db="EMBL/GenBank/DDBJ databases">
        <authorList>
            <person name="McCarthy S."/>
            <person name="Gradnigo J."/>
            <person name="Johnson T."/>
            <person name="Payne S."/>
            <person name="Lipzen A."/>
            <person name="Schackwitz W."/>
            <person name="Martin J."/>
            <person name="Moriyama E."/>
            <person name="Blum P."/>
        </authorList>
    </citation>
    <scope>NUCLEOTIDE SEQUENCE</scope>
    <source>
        <strain evidence="12">SARC-B</strain>
        <strain evidence="13">SARC-C</strain>
        <strain evidence="14">SULA</strain>
    </source>
</reference>
<evidence type="ECO:0000256" key="10">
    <source>
        <dbReference type="PROSITE-ProRule" id="PRU10076"/>
    </source>
</evidence>
<evidence type="ECO:0000256" key="1">
    <source>
        <dbReference type="ARBA" id="ARBA00001770"/>
    </source>
</evidence>
<dbReference type="SUPFAM" id="SSF53182">
    <property type="entry name" value="Pyrrolidone carboxyl peptidase (pyroglutamate aminopeptidase)"/>
    <property type="match status" value="1"/>
</dbReference>
<dbReference type="EMBL" id="CP011055">
    <property type="protein sequence ID" value="AKA74499.1"/>
    <property type="molecule type" value="Genomic_DNA"/>
</dbReference>
<feature type="active site" evidence="9 10">
    <location>
        <position position="79"/>
    </location>
</feature>
<keyword evidence="8 9" id="KW-0788">Thiol protease</keyword>
<dbReference type="HAMAP" id="MF_00417">
    <property type="entry name" value="Pyrrolid_peptidase"/>
    <property type="match status" value="1"/>
</dbReference>
<dbReference type="GO" id="GO:0006508">
    <property type="term" value="P:proteolysis"/>
    <property type="evidence" value="ECO:0007669"/>
    <property type="project" value="UniProtKB-KW"/>
</dbReference>
<dbReference type="EMBL" id="CP011056">
    <property type="protein sequence ID" value="AKA77195.1"/>
    <property type="molecule type" value="Genomic_DNA"/>
</dbReference>
<dbReference type="PRINTS" id="PR00706">
    <property type="entry name" value="PYROGLUPTASE"/>
</dbReference>
<evidence type="ECO:0000256" key="2">
    <source>
        <dbReference type="ARBA" id="ARBA00002280"/>
    </source>
</evidence>
<comment type="function">
    <text evidence="2 9">Removes 5-oxoproline from various penultimate amino acid residues except L-proline.</text>
</comment>
<evidence type="ECO:0000313" key="25">
    <source>
        <dbReference type="Proteomes" id="UP000033085"/>
    </source>
</evidence>
<dbReference type="GeneID" id="1454472"/>
<evidence type="ECO:0000313" key="14">
    <source>
        <dbReference type="EMBL" id="AKA79887.1"/>
    </source>
</evidence>
<dbReference type="Proteomes" id="UP000594632">
    <property type="component" value="Chromosome"/>
</dbReference>
<dbReference type="OMA" id="VCNHVFY"/>
<dbReference type="EMBL" id="CP033239">
    <property type="protein sequence ID" value="AZF79449.1"/>
    <property type="molecule type" value="Genomic_DNA"/>
</dbReference>
<dbReference type="EMBL" id="CP033240">
    <property type="protein sequence ID" value="AZF82054.1"/>
    <property type="molecule type" value="Genomic_DNA"/>
</dbReference>
<dbReference type="KEGG" id="ssol:SULB_2338"/>
<reference evidence="22 35" key="6">
    <citation type="journal article" date="2020" name="Nat. Commun.">
        <title>The structures of two archaeal type IV pili illuminate evolutionary relationships.</title>
        <authorList>
            <person name="Wang F."/>
            <person name="Baquero D.P."/>
            <person name="Su Z."/>
            <person name="Beltran L.C."/>
            <person name="Prangishvili D."/>
            <person name="Krupovic M."/>
            <person name="Egelman E.H."/>
        </authorList>
    </citation>
    <scope>NUCLEOTIDE SEQUENCE [LARGE SCALE GENOMIC DNA]</scope>
    <source>
        <strain evidence="22 35">POZ149</strain>
    </source>
</reference>
<dbReference type="GeneID" id="44130284"/>
<evidence type="ECO:0000256" key="3">
    <source>
        <dbReference type="ARBA" id="ARBA00004496"/>
    </source>
</evidence>
<evidence type="ECO:0000256" key="7">
    <source>
        <dbReference type="ARBA" id="ARBA00022801"/>
    </source>
</evidence>
<evidence type="ECO:0000313" key="13">
    <source>
        <dbReference type="EMBL" id="AKA77195.1"/>
    </source>
</evidence>
<evidence type="ECO:0000313" key="20">
    <source>
        <dbReference type="EMBL" id="AZF82054.1"/>
    </source>
</evidence>
<dbReference type="OrthoDB" id="39672at2157"/>
<dbReference type="Proteomes" id="UP000278715">
    <property type="component" value="Chromosome"/>
</dbReference>
<reference evidence="27" key="3">
    <citation type="submission" date="2016-04" db="EMBL/GenBank/DDBJ databases">
        <authorList>
            <person name="Shah S.A."/>
            <person name="Garrett R.A."/>
        </authorList>
    </citation>
    <scope>NUCLEOTIDE SEQUENCE [LARGE SCALE GENOMIC DNA]</scope>
    <source>
        <strain evidence="27">ATCC 35091 / DSM 1616 / JCM 8930 / NBRC 15331 / P1</strain>
    </source>
</reference>
<keyword evidence="6 9" id="KW-0645">Protease</keyword>
<dbReference type="InterPro" id="IPR016125">
    <property type="entry name" value="Peptidase_C15-like"/>
</dbReference>
<evidence type="ECO:0000313" key="35">
    <source>
        <dbReference type="Proteomes" id="UP000594632"/>
    </source>
</evidence>
<evidence type="ECO:0000313" key="28">
    <source>
        <dbReference type="Proteomes" id="UP000267993"/>
    </source>
</evidence>
<evidence type="ECO:0000313" key="26">
    <source>
        <dbReference type="Proteomes" id="UP000033106"/>
    </source>
</evidence>
<dbReference type="EMBL" id="LT549890">
    <property type="protein sequence ID" value="SAI85139.1"/>
    <property type="molecule type" value="Genomic_DNA"/>
</dbReference>
<dbReference type="Proteomes" id="UP000033106">
    <property type="component" value="Chromosome"/>
</dbReference>
<dbReference type="PROSITE" id="PS01334">
    <property type="entry name" value="PYRASE_CYS"/>
    <property type="match status" value="1"/>
</dbReference>
<evidence type="ECO:0000313" key="27">
    <source>
        <dbReference type="Proteomes" id="UP000076770"/>
    </source>
</evidence>
<reference evidence="28 29" key="4">
    <citation type="journal article" date="2018" name="Proc. Natl. Acad. Sci. U.S.A.">
        <title>Nonmutational mechanism of inheritance in the Archaeon Sulfolobus solfataricus.</title>
        <authorList>
            <person name="Payne S."/>
            <person name="McCarthy S."/>
            <person name="Johnson T."/>
            <person name="North E."/>
            <person name="Blum P."/>
        </authorList>
    </citation>
    <scope>NUCLEOTIDE SEQUENCE [LARGE SCALE GENOMIC DNA]</scope>
    <source>
        <strain evidence="16 28">SARC-H</strain>
        <strain evidence="17 32">SARC-I</strain>
        <strain evidence="19 33">SARC-N</strain>
        <strain evidence="20 34">SARC-O</strain>
        <strain evidence="21 29">SUL120</strain>
        <strain evidence="15 30">SULG</strain>
        <strain evidence="18 31">SULM</strain>
    </source>
</reference>
<dbReference type="CDD" id="cd00501">
    <property type="entry name" value="Peptidase_C15"/>
    <property type="match status" value="1"/>
</dbReference>
<dbReference type="EMBL" id="CP033236">
    <property type="protein sequence ID" value="AZF71599.1"/>
    <property type="molecule type" value="Genomic_DNA"/>
</dbReference>
<dbReference type="GO" id="GO:0016920">
    <property type="term" value="F:pyroglutamyl-peptidase activity"/>
    <property type="evidence" value="ECO:0007669"/>
    <property type="project" value="UniProtKB-UniRule"/>
</dbReference>
<organism evidence="12 25">
    <name type="scientific">Saccharolobus solfataricus</name>
    <name type="common">Sulfolobus solfataricus</name>
    <dbReference type="NCBI Taxonomy" id="2287"/>
    <lineage>
        <taxon>Archaea</taxon>
        <taxon>Thermoproteota</taxon>
        <taxon>Thermoprotei</taxon>
        <taxon>Sulfolobales</taxon>
        <taxon>Sulfolobaceae</taxon>
        <taxon>Saccharolobus</taxon>
    </lineage>
</organism>
<evidence type="ECO:0000313" key="19">
    <source>
        <dbReference type="EMBL" id="AZF79449.1"/>
    </source>
</evidence>
<name>A0A0E3K8X2_SACSO</name>
<dbReference type="InterPro" id="IPR029762">
    <property type="entry name" value="PGP-I_bact-type"/>
</dbReference>
<dbReference type="InterPro" id="IPR036440">
    <property type="entry name" value="Peptidase_C15-like_sf"/>
</dbReference>
<dbReference type="EMBL" id="CP033238">
    <property type="protein sequence ID" value="AZF76842.1"/>
    <property type="molecule type" value="Genomic_DNA"/>
</dbReference>
<dbReference type="Proteomes" id="UP000273443">
    <property type="component" value="Chromosome"/>
</dbReference>
<dbReference type="Proteomes" id="UP000275843">
    <property type="component" value="Chromosome"/>
</dbReference>
<evidence type="ECO:0000313" key="32">
    <source>
        <dbReference type="Proteomes" id="UP000275843"/>
    </source>
</evidence>
<dbReference type="RefSeq" id="WP_009989153.1">
    <property type="nucleotide sequence ID" value="NZ_CP011055.2"/>
</dbReference>
<reference evidence="23" key="2">
    <citation type="submission" date="2016-04" db="EMBL/GenBank/DDBJ databases">
        <authorList>
            <person name="Evans L.H."/>
            <person name="Alamgir A."/>
            <person name="Owens N."/>
            <person name="Weber N.D."/>
            <person name="Virtaneva K."/>
            <person name="Barbian K."/>
            <person name="Babar A."/>
            <person name="Rosenke K."/>
        </authorList>
    </citation>
    <scope>NUCLEOTIDE SEQUENCE</scope>
    <source>
        <strain evidence="23">P1</strain>
    </source>
</reference>
<dbReference type="SMR" id="A0A0E3K8X2"/>
<comment type="subcellular location">
    <subcellularLocation>
        <location evidence="3 9">Cytoplasm</location>
    </subcellularLocation>
</comment>
<evidence type="ECO:0000313" key="30">
    <source>
        <dbReference type="Proteomes" id="UP000273194"/>
    </source>
</evidence>
<dbReference type="Proteomes" id="UP000282269">
    <property type="component" value="Chromosome"/>
</dbReference>
<dbReference type="GO" id="GO:0005829">
    <property type="term" value="C:cytosol"/>
    <property type="evidence" value="ECO:0007669"/>
    <property type="project" value="InterPro"/>
</dbReference>
<dbReference type="Proteomes" id="UP000033057">
    <property type="component" value="Chromosome"/>
</dbReference>
<feature type="active site" evidence="9">
    <location>
        <position position="164"/>
    </location>
</feature>
<sequence>MTVLLFGFEPFLEYKENPSQLIVEALNRSTILKEEVKGVILPVEYKKIEDVIVTKIRETKPILTLGIGLAPGRAKITPEKIAINYRYSREGDNAGKKYRGEKIDPLGQDGIFTNIPVEDLVDLLNENGIPAELSLSAGSYLCNNAMYIIIREARKYNSLGGFIHVPLHESYAARIQRSIPSMSLDTMIRGIKLSIEFILTNKNKKENLTLS</sequence>
<evidence type="ECO:0000313" key="24">
    <source>
        <dbReference type="Proteomes" id="UP000033057"/>
    </source>
</evidence>
<evidence type="ECO:0000313" key="12">
    <source>
        <dbReference type="EMBL" id="AKA74499.1"/>
    </source>
</evidence>
<proteinExistence type="inferred from homology"/>
<comment type="subunit">
    <text evidence="9">Homotetramer.</text>
</comment>
<gene>
    <name evidence="9" type="primary">pcp</name>
    <name evidence="22" type="ORF">HFC64_02035</name>
    <name evidence="23" type="ORF">SSOP1_1585</name>
    <name evidence="14" type="ORF">SULA_2337</name>
    <name evidence="12" type="ORF">SULB_2338</name>
    <name evidence="13" type="ORF">SULC_2335</name>
    <name evidence="15" type="ORF">SULG_11825</name>
    <name evidence="16" type="ORF">SULH_11825</name>
    <name evidence="17" type="ORF">SULI_11825</name>
    <name evidence="18" type="ORF">SULM_11815</name>
    <name evidence="19" type="ORF">SULN_11815</name>
    <name evidence="20" type="ORF">SULO_11825</name>
    <name evidence="21" type="ORF">SULZ_11825</name>
</gene>
<evidence type="ECO:0000313" key="21">
    <source>
        <dbReference type="EMBL" id="AZF84637.1"/>
    </source>
</evidence>
<evidence type="ECO:0000313" key="34">
    <source>
        <dbReference type="Proteomes" id="UP000282269"/>
    </source>
</evidence>
<dbReference type="Proteomes" id="UP000269431">
    <property type="component" value="Chromosome"/>
</dbReference>
<dbReference type="EMBL" id="CP033237">
    <property type="protein sequence ID" value="AZF74219.1"/>
    <property type="molecule type" value="Genomic_DNA"/>
</dbReference>
<dbReference type="EMBL" id="CP011057">
    <property type="protein sequence ID" value="AKA79887.1"/>
    <property type="molecule type" value="Genomic_DNA"/>
</dbReference>
<dbReference type="Proteomes" id="UP000076770">
    <property type="component" value="Chromosome i"/>
</dbReference>
<reference evidence="24 25" key="1">
    <citation type="journal article" date="2015" name="Genome Announc.">
        <title>Complete Genome Sequence of Sulfolobus solfataricus Strain 98/2 and Evolved Derivatives.</title>
        <authorList>
            <person name="McCarthy S."/>
            <person name="Gradnigo J."/>
            <person name="Johnson T."/>
            <person name="Payne S."/>
            <person name="Lipzen A."/>
            <person name="Martin J."/>
            <person name="Schackwitz W."/>
            <person name="Moriyama E."/>
            <person name="Blum P."/>
        </authorList>
    </citation>
    <scope>NUCLEOTIDE SEQUENCE [LARGE SCALE GENOMIC DNA]</scope>
    <source>
        <strain evidence="24">98/2 SULC</strain>
        <strain evidence="12">SARC-B</strain>
        <strain evidence="13">SARC-C</strain>
        <strain evidence="14 26">SULA</strain>
        <strain evidence="25">SULB</strain>
    </source>
</reference>
<evidence type="ECO:0000313" key="23">
    <source>
        <dbReference type="EMBL" id="SAI85139.1"/>
    </source>
</evidence>
<dbReference type="EC" id="3.4.19.3" evidence="9"/>
<dbReference type="EMBL" id="CP033235">
    <property type="protein sequence ID" value="AZF68979.1"/>
    <property type="molecule type" value="Genomic_DNA"/>
</dbReference>
<dbReference type="KEGG" id="ssoa:SULA_2337"/>
<dbReference type="PATRIC" id="fig|2287.6.peg.2448"/>
<evidence type="ECO:0000313" key="22">
    <source>
        <dbReference type="EMBL" id="QPG48884.1"/>
    </source>
</evidence>